<sequence>MPLQICIPLLVADQAKIGTAFGVWRAFNNSGSTIMDVVFGVLQDGTEDNGYYKVLLVAIGIKAWAFVLGVSYIIVDYKLLGKGMTMTRVQREAIEATIDDRDANPLTRRRSKPWFTALAFGLLVAMVATAWAVFLRYLI</sequence>
<evidence type="ECO:0008006" key="4">
    <source>
        <dbReference type="Google" id="ProtNLM"/>
    </source>
</evidence>
<dbReference type="STRING" id="42673.A0A2K0WAL0"/>
<organism evidence="2 3">
    <name type="scientific">Gibberella nygamai</name>
    <name type="common">Bean root rot disease fungus</name>
    <name type="synonym">Fusarium nygamai</name>
    <dbReference type="NCBI Taxonomy" id="42673"/>
    <lineage>
        <taxon>Eukaryota</taxon>
        <taxon>Fungi</taxon>
        <taxon>Dikarya</taxon>
        <taxon>Ascomycota</taxon>
        <taxon>Pezizomycotina</taxon>
        <taxon>Sordariomycetes</taxon>
        <taxon>Hypocreomycetidae</taxon>
        <taxon>Hypocreales</taxon>
        <taxon>Nectriaceae</taxon>
        <taxon>Fusarium</taxon>
        <taxon>Fusarium fujikuroi species complex</taxon>
    </lineage>
</organism>
<evidence type="ECO:0000313" key="2">
    <source>
        <dbReference type="EMBL" id="PNP79320.1"/>
    </source>
</evidence>
<dbReference type="EMBL" id="MTQA01000092">
    <property type="protein sequence ID" value="PNP79320.1"/>
    <property type="molecule type" value="Genomic_DNA"/>
</dbReference>
<keyword evidence="1" id="KW-1133">Transmembrane helix</keyword>
<keyword evidence="1" id="KW-0472">Membrane</keyword>
<protein>
    <recommendedName>
        <fullName evidence="4">Major facilitator superfamily (MFS) profile domain-containing protein</fullName>
    </recommendedName>
</protein>
<name>A0A2K0WAL0_GIBNY</name>
<dbReference type="AlphaFoldDB" id="A0A2K0WAL0"/>
<reference evidence="2 3" key="1">
    <citation type="submission" date="2017-06" db="EMBL/GenBank/DDBJ databases">
        <title>Genome of Fusarium nygamai isolate CS10214.</title>
        <authorList>
            <person name="Gardiner D.M."/>
            <person name="Obanor F."/>
            <person name="Kazan K."/>
        </authorList>
    </citation>
    <scope>NUCLEOTIDE SEQUENCE [LARGE SCALE GENOMIC DNA]</scope>
    <source>
        <strain evidence="2 3">CS10214</strain>
    </source>
</reference>
<evidence type="ECO:0000313" key="3">
    <source>
        <dbReference type="Proteomes" id="UP000236664"/>
    </source>
</evidence>
<evidence type="ECO:0000256" key="1">
    <source>
        <dbReference type="SAM" id="Phobius"/>
    </source>
</evidence>
<keyword evidence="1" id="KW-0812">Transmembrane</keyword>
<keyword evidence="3" id="KW-1185">Reference proteome</keyword>
<feature type="transmembrane region" description="Helical" evidence="1">
    <location>
        <begin position="114"/>
        <end position="134"/>
    </location>
</feature>
<dbReference type="OrthoDB" id="424834at2759"/>
<proteinExistence type="predicted"/>
<feature type="transmembrane region" description="Helical" evidence="1">
    <location>
        <begin position="54"/>
        <end position="75"/>
    </location>
</feature>
<accession>A0A2K0WAL0</accession>
<comment type="caution">
    <text evidence="2">The sequence shown here is derived from an EMBL/GenBank/DDBJ whole genome shotgun (WGS) entry which is preliminary data.</text>
</comment>
<dbReference type="Proteomes" id="UP000236664">
    <property type="component" value="Unassembled WGS sequence"/>
</dbReference>
<gene>
    <name evidence="2" type="ORF">FNYG_07396</name>
</gene>